<evidence type="ECO:0000256" key="4">
    <source>
        <dbReference type="ARBA" id="ARBA00023152"/>
    </source>
</evidence>
<keyword evidence="4" id="KW-0324">Glycolysis</keyword>
<evidence type="ECO:0000256" key="3">
    <source>
        <dbReference type="ARBA" id="ARBA00013068"/>
    </source>
</evidence>
<dbReference type="SUPFAM" id="SSF51569">
    <property type="entry name" value="Aldolase"/>
    <property type="match status" value="1"/>
</dbReference>
<dbReference type="InterPro" id="IPR013785">
    <property type="entry name" value="Aldolase_TIM"/>
</dbReference>
<keyword evidence="8" id="KW-1185">Reference proteome</keyword>
<organism evidence="7 8">
    <name type="scientific">Actinomycetospora chlora</name>
    <dbReference type="NCBI Taxonomy" id="663608"/>
    <lineage>
        <taxon>Bacteria</taxon>
        <taxon>Bacillati</taxon>
        <taxon>Actinomycetota</taxon>
        <taxon>Actinomycetes</taxon>
        <taxon>Pseudonocardiales</taxon>
        <taxon>Pseudonocardiaceae</taxon>
        <taxon>Actinomycetospora</taxon>
    </lineage>
</organism>
<evidence type="ECO:0000256" key="2">
    <source>
        <dbReference type="ARBA" id="ARBA00010387"/>
    </source>
</evidence>
<accession>A0ABP9A7E3</accession>
<gene>
    <name evidence="7" type="ORF">GCM10023200_05330</name>
</gene>
<comment type="pathway">
    <text evidence="1">Carbohydrate degradation; glycolysis; D-glyceraldehyde 3-phosphate and glycerone phosphate from D-glucose: step 4/4.</text>
</comment>
<evidence type="ECO:0000313" key="8">
    <source>
        <dbReference type="Proteomes" id="UP001500928"/>
    </source>
</evidence>
<comment type="caution">
    <text evidence="7">The sequence shown here is derived from an EMBL/GenBank/DDBJ whole genome shotgun (WGS) entry which is preliminary data.</text>
</comment>
<evidence type="ECO:0000313" key="7">
    <source>
        <dbReference type="EMBL" id="GAA4775677.1"/>
    </source>
</evidence>
<dbReference type="EMBL" id="BAABHO010000003">
    <property type="protein sequence ID" value="GAA4775677.1"/>
    <property type="molecule type" value="Genomic_DNA"/>
</dbReference>
<dbReference type="Pfam" id="PF00274">
    <property type="entry name" value="Glycolytic"/>
    <property type="match status" value="1"/>
</dbReference>
<keyword evidence="5" id="KW-0456">Lyase</keyword>
<dbReference type="PANTHER" id="PTHR11627">
    <property type="entry name" value="FRUCTOSE-BISPHOSPHATE ALDOLASE"/>
    <property type="match status" value="1"/>
</dbReference>
<dbReference type="Proteomes" id="UP001500928">
    <property type="component" value="Unassembled WGS sequence"/>
</dbReference>
<dbReference type="Gene3D" id="3.20.20.70">
    <property type="entry name" value="Aldolase class I"/>
    <property type="match status" value="1"/>
</dbReference>
<evidence type="ECO:0000256" key="6">
    <source>
        <dbReference type="ARBA" id="ARBA00029799"/>
    </source>
</evidence>
<reference evidence="8" key="1">
    <citation type="journal article" date="2019" name="Int. J. Syst. Evol. Microbiol.">
        <title>The Global Catalogue of Microorganisms (GCM) 10K type strain sequencing project: providing services to taxonomists for standard genome sequencing and annotation.</title>
        <authorList>
            <consortium name="The Broad Institute Genomics Platform"/>
            <consortium name="The Broad Institute Genome Sequencing Center for Infectious Disease"/>
            <person name="Wu L."/>
            <person name="Ma J."/>
        </authorList>
    </citation>
    <scope>NUCLEOTIDE SEQUENCE [LARGE SCALE GENOMIC DNA]</scope>
    <source>
        <strain evidence="8">JCM 17979</strain>
    </source>
</reference>
<name>A0ABP9A7E3_9PSEU</name>
<dbReference type="InterPro" id="IPR000741">
    <property type="entry name" value="FBA_I"/>
</dbReference>
<dbReference type="NCBIfam" id="NF033379">
    <property type="entry name" value="FrucBisAld_I"/>
    <property type="match status" value="1"/>
</dbReference>
<protein>
    <recommendedName>
        <fullName evidence="3">fructose-bisphosphate aldolase</fullName>
        <ecNumber evidence="3">4.1.2.13</ecNumber>
    </recommendedName>
    <alternativeName>
        <fullName evidence="6">Fructose-bisphosphate aldolase class I</fullName>
    </alternativeName>
</protein>
<sequence length="325" mass="34493">MSSLSDIARTLVSDKRGILAADESVGTMGKRLEGVGVESTEENRRLYRELLLTTPDLAASISGAILSDETIRQVLSDGTTFPDALDRIGVLAGIKVDTGAKALAGAPGETVTEGLDGLRDRLEEYVGLGATFTKWRAVYSIGDGLPSERAMHANAHALARYAGLCQEAGLVPIVEPEVVMNGEHSLEQCREVTRTVLRSVFAELGLMGVELEGIVLKPNMVVAGDESGQRPSPSEVARATVDTLRETVPPAVPGIAFLSGGQDPEEATSNLAAMKELAPLPWELTYSFGRALVGPALETWRGSQDQWDAAQKALSERAVANASVR</sequence>
<evidence type="ECO:0000256" key="5">
    <source>
        <dbReference type="ARBA" id="ARBA00023239"/>
    </source>
</evidence>
<dbReference type="EC" id="4.1.2.13" evidence="3"/>
<comment type="similarity">
    <text evidence="2">Belongs to the class I fructose-bisphosphate aldolase family.</text>
</comment>
<evidence type="ECO:0000256" key="1">
    <source>
        <dbReference type="ARBA" id="ARBA00004714"/>
    </source>
</evidence>
<dbReference type="RefSeq" id="WP_345410837.1">
    <property type="nucleotide sequence ID" value="NZ_BAABHO010000003.1"/>
</dbReference>
<proteinExistence type="inferred from homology"/>